<dbReference type="OMA" id="GNLLMME"/>
<proteinExistence type="predicted"/>
<dbReference type="EMBL" id="GL883018">
    <property type="protein sequence ID" value="EGG18460.1"/>
    <property type="molecule type" value="Genomic_DNA"/>
</dbReference>
<dbReference type="SMART" id="SM00233">
    <property type="entry name" value="PH"/>
    <property type="match status" value="2"/>
</dbReference>
<dbReference type="InterPro" id="IPR008984">
    <property type="entry name" value="SMAD_FHA_dom_sf"/>
</dbReference>
<feature type="compositionally biased region" description="Low complexity" evidence="1">
    <location>
        <begin position="419"/>
        <end position="439"/>
    </location>
</feature>
<accession>F4Q0V9</accession>
<dbReference type="InterPro" id="IPR011993">
    <property type="entry name" value="PH-like_dom_sf"/>
</dbReference>
<keyword evidence="5" id="KW-1185">Reference proteome</keyword>
<feature type="domain" description="FHA" evidence="3">
    <location>
        <begin position="480"/>
        <end position="529"/>
    </location>
</feature>
<evidence type="ECO:0000313" key="5">
    <source>
        <dbReference type="Proteomes" id="UP000007797"/>
    </source>
</evidence>
<organism evidence="4 5">
    <name type="scientific">Cavenderia fasciculata</name>
    <name type="common">Slime mold</name>
    <name type="synonym">Dictyostelium fasciculatum</name>
    <dbReference type="NCBI Taxonomy" id="261658"/>
    <lineage>
        <taxon>Eukaryota</taxon>
        <taxon>Amoebozoa</taxon>
        <taxon>Evosea</taxon>
        <taxon>Eumycetozoa</taxon>
        <taxon>Dictyostelia</taxon>
        <taxon>Acytosteliales</taxon>
        <taxon>Cavenderiaceae</taxon>
        <taxon>Cavenderia</taxon>
    </lineage>
</organism>
<dbReference type="PROSITE" id="PS50006">
    <property type="entry name" value="FHA_DOMAIN"/>
    <property type="match status" value="1"/>
</dbReference>
<feature type="domain" description="PH" evidence="2">
    <location>
        <begin position="289"/>
        <end position="389"/>
    </location>
</feature>
<dbReference type="CDD" id="cd00821">
    <property type="entry name" value="PH"/>
    <property type="match status" value="2"/>
</dbReference>
<dbReference type="PANTHER" id="PTHR14336">
    <property type="entry name" value="TANDEM PH DOMAIN CONTAINING PROTEIN"/>
    <property type="match status" value="1"/>
</dbReference>
<dbReference type="Gene3D" id="2.60.200.20">
    <property type="match status" value="1"/>
</dbReference>
<feature type="compositionally biased region" description="Basic and acidic residues" evidence="1">
    <location>
        <begin position="30"/>
        <end position="42"/>
    </location>
</feature>
<dbReference type="InterPro" id="IPR001849">
    <property type="entry name" value="PH_domain"/>
</dbReference>
<protein>
    <recommendedName>
        <fullName evidence="6">Pleckstrin domain-containing protein</fullName>
    </recommendedName>
</protein>
<dbReference type="AlphaFoldDB" id="F4Q0V9"/>
<dbReference type="PROSITE" id="PS50003">
    <property type="entry name" value="PH_DOMAIN"/>
    <property type="match status" value="2"/>
</dbReference>
<dbReference type="Gene3D" id="2.30.29.30">
    <property type="entry name" value="Pleckstrin-homology domain (PH domain)/Phosphotyrosine-binding domain (PTB)"/>
    <property type="match status" value="2"/>
</dbReference>
<evidence type="ECO:0000256" key="1">
    <source>
        <dbReference type="SAM" id="MobiDB-lite"/>
    </source>
</evidence>
<name>F4Q0V9_CACFS</name>
<dbReference type="GeneID" id="14870472"/>
<dbReference type="Pfam" id="PF00498">
    <property type="entry name" value="FHA"/>
    <property type="match status" value="1"/>
</dbReference>
<dbReference type="RefSeq" id="XP_004366364.1">
    <property type="nucleotide sequence ID" value="XM_004366307.1"/>
</dbReference>
<evidence type="ECO:0000259" key="3">
    <source>
        <dbReference type="PROSITE" id="PS50006"/>
    </source>
</evidence>
<dbReference type="Proteomes" id="UP000007797">
    <property type="component" value="Unassembled WGS sequence"/>
</dbReference>
<dbReference type="CDD" id="cd00060">
    <property type="entry name" value="FHA"/>
    <property type="match status" value="1"/>
</dbReference>
<feature type="domain" description="PH" evidence="2">
    <location>
        <begin position="134"/>
        <end position="237"/>
    </location>
</feature>
<sequence length="552" mass="62449">MALRHTRPNYKLVDISDDEYSDSSSSSSSSDHDDDHSGDDVDIQDQHEGLIQNFQERANIMHRDAYNQTMATIGGGVGGQDAILKMIDEKSKKKMMDIKTISEKQSDLDKKISTLLTIIEDPWQDLEVDQSAPACIIEGELYKKRFNSTWKKYYFALNGNSLYYYKSRNTKKPKGIISISFVSPPIGLTEKNIVDMKTPDVSNYFMQVFSPKRIDSICATNNEDFERWCNILQKLVKDKLEVNDYTCRFNAFQEVYPLFEKKSEMELNRLLLLLAEIDNKSTHIIGKAKKEKTGNLMMMEDDEITGQITWKQYYFALLDKCLYYYKSSKLPPQGVITLKYTDVQICDTTISNDLQYSFKLTTPLSVFILKAKHQVSLEDWVDTLNQSKHGKPSNNILGHIPLPFNLQNQESSSLVGSMNINNNNHNNNNHSDTNSHNNSPTPGLVMSGLGKKFIPTLVYTPVNASPGSKPKKVKLSLGSNTIGRSESCSVVIDDKQVSRMHCKVEVTDTTCTILDIGSGHGTKINRRTIDRHNLEIGDTIKIGKTKLKFNGN</sequence>
<evidence type="ECO:0000259" key="2">
    <source>
        <dbReference type="PROSITE" id="PS50003"/>
    </source>
</evidence>
<dbReference type="InterPro" id="IPR051707">
    <property type="entry name" value="PI-Interact_SigTrans_Reg"/>
</dbReference>
<dbReference type="SUPFAM" id="SSF50729">
    <property type="entry name" value="PH domain-like"/>
    <property type="match status" value="2"/>
</dbReference>
<feature type="region of interest" description="Disordered" evidence="1">
    <location>
        <begin position="419"/>
        <end position="442"/>
    </location>
</feature>
<dbReference type="InterPro" id="IPR000253">
    <property type="entry name" value="FHA_dom"/>
</dbReference>
<reference evidence="5" key="1">
    <citation type="journal article" date="2011" name="Genome Res.">
        <title>Phylogeny-wide analysis of social amoeba genomes highlights ancient origins for complex intercellular communication.</title>
        <authorList>
            <person name="Heidel A.J."/>
            <person name="Lawal H.M."/>
            <person name="Felder M."/>
            <person name="Schilde C."/>
            <person name="Helps N.R."/>
            <person name="Tunggal B."/>
            <person name="Rivero F."/>
            <person name="John U."/>
            <person name="Schleicher M."/>
            <person name="Eichinger L."/>
            <person name="Platzer M."/>
            <person name="Noegel A.A."/>
            <person name="Schaap P."/>
            <person name="Gloeckner G."/>
        </authorList>
    </citation>
    <scope>NUCLEOTIDE SEQUENCE [LARGE SCALE GENOMIC DNA]</scope>
    <source>
        <strain evidence="5">SH3</strain>
    </source>
</reference>
<dbReference type="SUPFAM" id="SSF49879">
    <property type="entry name" value="SMAD/FHA domain"/>
    <property type="match status" value="1"/>
</dbReference>
<evidence type="ECO:0000313" key="4">
    <source>
        <dbReference type="EMBL" id="EGG18460.1"/>
    </source>
</evidence>
<dbReference type="SMART" id="SM00240">
    <property type="entry name" value="FHA"/>
    <property type="match status" value="1"/>
</dbReference>
<gene>
    <name evidence="4" type="ORF">DFA_03954</name>
</gene>
<evidence type="ECO:0008006" key="6">
    <source>
        <dbReference type="Google" id="ProtNLM"/>
    </source>
</evidence>
<dbReference type="Pfam" id="PF00169">
    <property type="entry name" value="PH"/>
    <property type="match status" value="2"/>
</dbReference>
<dbReference type="KEGG" id="dfa:DFA_03954"/>
<feature type="region of interest" description="Disordered" evidence="1">
    <location>
        <begin position="1"/>
        <end position="42"/>
    </location>
</feature>
<dbReference type="OrthoDB" id="687730at2759"/>